<dbReference type="Gene3D" id="3.90.550.10">
    <property type="entry name" value="Spore Coat Polysaccharide Biosynthesis Protein SpsA, Chain A"/>
    <property type="match status" value="1"/>
</dbReference>
<dbReference type="EMBL" id="BLSD01000012">
    <property type="protein sequence ID" value="GFP38695.1"/>
    <property type="molecule type" value="Genomic_DNA"/>
</dbReference>
<dbReference type="InterPro" id="IPR029044">
    <property type="entry name" value="Nucleotide-diphossugar_trans"/>
</dbReference>
<feature type="transmembrane region" description="Helical" evidence="10">
    <location>
        <begin position="316"/>
        <end position="338"/>
    </location>
</feature>
<keyword evidence="17" id="KW-1185">Reference proteome</keyword>
<evidence type="ECO:0000256" key="3">
    <source>
        <dbReference type="ARBA" id="ARBA00022676"/>
    </source>
</evidence>
<evidence type="ECO:0000313" key="17">
    <source>
        <dbReference type="Proteomes" id="UP000588083"/>
    </source>
</evidence>
<accession>A0A6V8Q124</accession>
<dbReference type="InterPro" id="IPR001173">
    <property type="entry name" value="Glyco_trans_2-like"/>
</dbReference>
<reference evidence="15 16" key="1">
    <citation type="journal article" date="2020" name="Front. Microbiol.">
        <title>Single-cell genomics of novel Actinobacteria with the Wood-Ljungdahl pathway discovered in a serpentinizing system.</title>
        <authorList>
            <person name="Merino N."/>
            <person name="Kawai M."/>
            <person name="Boyd E.S."/>
            <person name="Colman D.R."/>
            <person name="McGlynn S.E."/>
            <person name="Nealson K.H."/>
            <person name="Kurokawa K."/>
            <person name="Hongoh Y."/>
        </authorList>
    </citation>
    <scope>NUCLEOTIDE SEQUENCE [LARGE SCALE GENOMIC DNA]</scope>
    <source>
        <strain evidence="12 17">S34</strain>
        <strain evidence="13 15">S44</strain>
        <strain evidence="14 16">S47</strain>
    </source>
</reference>
<comment type="pathway">
    <text evidence="7">Carotenoid biosynthesis; staphyloxanthin biosynthesis; staphyloxanthin from farnesyl diphosphate: step 4/5.</text>
</comment>
<evidence type="ECO:0000256" key="9">
    <source>
        <dbReference type="ARBA" id="ARBA00040345"/>
    </source>
</evidence>
<name>A0A6V8Q124_9ACTN</name>
<evidence type="ECO:0000256" key="7">
    <source>
        <dbReference type="ARBA" id="ARBA00037904"/>
    </source>
</evidence>
<comment type="subcellular location">
    <subcellularLocation>
        <location evidence="1">Cell membrane</location>
    </subcellularLocation>
</comment>
<organism evidence="13 15">
    <name type="scientific">Candidatus Hakubella thermalkaliphila</name>
    <dbReference type="NCBI Taxonomy" id="2754717"/>
    <lineage>
        <taxon>Bacteria</taxon>
        <taxon>Bacillati</taxon>
        <taxon>Actinomycetota</taxon>
        <taxon>Actinomycetota incertae sedis</taxon>
        <taxon>Candidatus Hakubellales</taxon>
        <taxon>Candidatus Hakubellaceae</taxon>
        <taxon>Candidatus Hakubella</taxon>
    </lineage>
</organism>
<keyword evidence="10" id="KW-0812">Transmembrane</keyword>
<dbReference type="EMBL" id="BLSC01000047">
    <property type="protein sequence ID" value="GFP37086.1"/>
    <property type="molecule type" value="Genomic_DNA"/>
</dbReference>
<comment type="similarity">
    <text evidence="8">Belongs to the glycosyltransferase 2 family. CrtQ subfamily.</text>
</comment>
<dbReference type="PANTHER" id="PTHR43646">
    <property type="entry name" value="GLYCOSYLTRANSFERASE"/>
    <property type="match status" value="1"/>
</dbReference>
<keyword evidence="3" id="KW-0328">Glycosyltransferase</keyword>
<evidence type="ECO:0000256" key="1">
    <source>
        <dbReference type="ARBA" id="ARBA00004236"/>
    </source>
</evidence>
<dbReference type="RefSeq" id="WP_176231366.1">
    <property type="nucleotide sequence ID" value="NZ_BLRZ01000033.1"/>
</dbReference>
<protein>
    <recommendedName>
        <fullName evidence="9">4,4'-diaponeurosporenoate glycosyltransferase</fullName>
    </recommendedName>
</protein>
<feature type="domain" description="Glycosyltransferase 2-like" evidence="11">
    <location>
        <begin position="15"/>
        <end position="154"/>
    </location>
</feature>
<evidence type="ECO:0000256" key="8">
    <source>
        <dbReference type="ARBA" id="ARBA00038120"/>
    </source>
</evidence>
<keyword evidence="5 10" id="KW-0472">Membrane</keyword>
<dbReference type="AlphaFoldDB" id="A0A6V8Q124"/>
<keyword evidence="4" id="KW-0808">Transferase</keyword>
<evidence type="ECO:0000259" key="11">
    <source>
        <dbReference type="Pfam" id="PF00535"/>
    </source>
</evidence>
<keyword evidence="2" id="KW-1003">Cell membrane</keyword>
<evidence type="ECO:0000256" key="4">
    <source>
        <dbReference type="ARBA" id="ARBA00022679"/>
    </source>
</evidence>
<dbReference type="Proteomes" id="UP000588083">
    <property type="component" value="Unassembled WGS sequence"/>
</dbReference>
<evidence type="ECO:0000256" key="6">
    <source>
        <dbReference type="ARBA" id="ARBA00037281"/>
    </source>
</evidence>
<dbReference type="EMBL" id="BLRZ01000033">
    <property type="protein sequence ID" value="GFP29957.1"/>
    <property type="molecule type" value="Genomic_DNA"/>
</dbReference>
<dbReference type="CDD" id="cd00761">
    <property type="entry name" value="Glyco_tranf_GTA_type"/>
    <property type="match status" value="1"/>
</dbReference>
<comment type="function">
    <text evidence="6">Catalyzes the glycosylation of 4,4'-diaponeurosporenoate, i.e. the esterification of glucose at the C1'' position with the carboxyl group of 4,4'-diaponeurosporenic acid, to form glycosyl-4,4'-diaponeurosporenoate. This is a step in the biosynthesis of staphyloxanthin, an orange pigment present in most staphylococci strains.</text>
</comment>
<comment type="caution">
    <text evidence="13">The sequence shown here is derived from an EMBL/GenBank/DDBJ whole genome shotgun (WGS) entry which is preliminary data.</text>
</comment>
<proteinExistence type="inferred from homology"/>
<dbReference type="GO" id="GO:0005886">
    <property type="term" value="C:plasma membrane"/>
    <property type="evidence" value="ECO:0007669"/>
    <property type="project" value="UniProtKB-SubCell"/>
</dbReference>
<dbReference type="PANTHER" id="PTHR43646:SF2">
    <property type="entry name" value="GLYCOSYLTRANSFERASE 2-LIKE DOMAIN-CONTAINING PROTEIN"/>
    <property type="match status" value="1"/>
</dbReference>
<evidence type="ECO:0000313" key="14">
    <source>
        <dbReference type="EMBL" id="GFP38695.1"/>
    </source>
</evidence>
<evidence type="ECO:0000256" key="2">
    <source>
        <dbReference type="ARBA" id="ARBA00022475"/>
    </source>
</evidence>
<evidence type="ECO:0000313" key="16">
    <source>
        <dbReference type="Proteomes" id="UP000569018"/>
    </source>
</evidence>
<evidence type="ECO:0000313" key="12">
    <source>
        <dbReference type="EMBL" id="GFP29957.1"/>
    </source>
</evidence>
<evidence type="ECO:0000313" key="13">
    <source>
        <dbReference type="EMBL" id="GFP37086.1"/>
    </source>
</evidence>
<evidence type="ECO:0000256" key="5">
    <source>
        <dbReference type="ARBA" id="ARBA00023136"/>
    </source>
</evidence>
<dbReference type="SUPFAM" id="SSF53448">
    <property type="entry name" value="Nucleotide-diphospho-sugar transferases"/>
    <property type="match status" value="1"/>
</dbReference>
<gene>
    <name evidence="12" type="ORF">HKBW3S34_00877</name>
    <name evidence="13" type="ORF">HKBW3S44_00766</name>
    <name evidence="14" type="ORF">HKBW3S47_00396</name>
</gene>
<dbReference type="GO" id="GO:0016757">
    <property type="term" value="F:glycosyltransferase activity"/>
    <property type="evidence" value="ECO:0007669"/>
    <property type="project" value="UniProtKB-KW"/>
</dbReference>
<keyword evidence="10" id="KW-1133">Transmembrane helix</keyword>
<evidence type="ECO:0000313" key="15">
    <source>
        <dbReference type="Proteomes" id="UP000561271"/>
    </source>
</evidence>
<dbReference type="Proteomes" id="UP000569018">
    <property type="component" value="Unassembled WGS sequence"/>
</dbReference>
<dbReference type="Proteomes" id="UP000561271">
    <property type="component" value="Unassembled WGS sequence"/>
</dbReference>
<evidence type="ECO:0000256" key="10">
    <source>
        <dbReference type="SAM" id="Phobius"/>
    </source>
</evidence>
<sequence>MMQTASIWELLPTLSVIIVTLNCARNLDICLSAIRAQVYPANKLEIIVVDGGSTDDTLKVAERYGARVIVADQCPRYRINAEARMAIGLQHAQNEIIAYIMSDNFLPSPDWLKQMVHPLMEDGSIIATQTLRYTYRSTDTLVNRYFALFGVSDPVAYYLNKRDRISWAENSWCLPGKAEDKGTYYRVRFQADGLPPLGCNGALVRREILLKSECTPDLFRHSDVMYDLVVMGYDTFGIVKNDVIHATSDTIFGAVRKRIVYFQSLHPGWEVERRYLLFDPKRREDRLRLVWFVLASLTLVKPTWDAFKGFLRIRDMAWFLNPIMCLAMTFAYGLAYLLRSRIWLVRLLSNVSHAKGAK</sequence>
<dbReference type="Pfam" id="PF00535">
    <property type="entry name" value="Glycos_transf_2"/>
    <property type="match status" value="1"/>
</dbReference>